<dbReference type="Pfam" id="PF14615">
    <property type="entry name" value="Rsa3"/>
    <property type="match status" value="1"/>
</dbReference>
<dbReference type="GO" id="GO:0030687">
    <property type="term" value="C:preribosome, large subunit precursor"/>
    <property type="evidence" value="ECO:0007669"/>
    <property type="project" value="TreeGrafter"/>
</dbReference>
<reference evidence="12 13" key="1">
    <citation type="journal article" date="2009" name="Genome Res.">
        <title>Comparative genomics of the fungal pathogens Candida dubliniensis and Candida albicans.</title>
        <authorList>
            <person name="Jackson A.P."/>
            <person name="Gamble J.A."/>
            <person name="Yeomans T."/>
            <person name="Moran G.P."/>
            <person name="Saunders D."/>
            <person name="Harris D."/>
            <person name="Aslett M."/>
            <person name="Barrell J.F."/>
            <person name="Butler G."/>
            <person name="Citiulo F."/>
            <person name="Coleman D.C."/>
            <person name="de Groot P.W.J."/>
            <person name="Goodwin T.J."/>
            <person name="Quail M.A."/>
            <person name="McQuillan J."/>
            <person name="Munro C.A."/>
            <person name="Pain A."/>
            <person name="Poulter R.T."/>
            <person name="Rajandream M.A."/>
            <person name="Renauld H."/>
            <person name="Spiering M.J."/>
            <person name="Tivey A."/>
            <person name="Gow N.A.R."/>
            <person name="Barrell B."/>
            <person name="Sullivan D.J."/>
            <person name="Berriman M."/>
        </authorList>
    </citation>
    <scope>NUCLEOTIDE SEQUENCE [LARGE SCALE GENOMIC DNA]</scope>
    <source>
        <strain evidence="13">CD36 / ATCC MYA-646 / CBS 7987 / NCPF 3949 / NRRL Y-17841</strain>
    </source>
</reference>
<dbReference type="CGD" id="CAL0000169487">
    <property type="gene designation" value="Cd36_04460"/>
</dbReference>
<evidence type="ECO:0000256" key="7">
    <source>
        <dbReference type="ARBA" id="ARBA00023274"/>
    </source>
</evidence>
<sequence length="196" mass="22221">MAASDAHNNNKKRSNRRRKKRRTEDFSSSSESSSSESSESSHEDLDDPEKEIPEQDINIDDIDIDSETETNTLTTDNSSNKLIPQDLSITEKQQLNTIPFTKTSISNITNDNQLKTIPNINEINKNLDQRKNQLNNEFLKIMTNEFGDDLDELRKKPDFSEKSLVILAKTLQSGVNMFDIDVLNGLIQESGNTNTE</sequence>
<evidence type="ECO:0000256" key="9">
    <source>
        <dbReference type="SAM" id="MobiDB-lite"/>
    </source>
</evidence>
<dbReference type="HOGENOM" id="CLU_119118_0_0_1"/>
<feature type="compositionally biased region" description="Low complexity" evidence="9">
    <location>
        <begin position="27"/>
        <end position="38"/>
    </location>
</feature>
<dbReference type="VEuPathDB" id="FungiDB:CD36_04460"/>
<evidence type="ECO:0000256" key="4">
    <source>
        <dbReference type="ARBA" id="ARBA00015339"/>
    </source>
</evidence>
<organism evidence="12 13">
    <name type="scientific">Candida dubliniensis (strain CD36 / ATCC MYA-646 / CBS 7987 / NCPF 3949 / NRRL Y-17841)</name>
    <name type="common">Yeast</name>
    <dbReference type="NCBI Taxonomy" id="573826"/>
    <lineage>
        <taxon>Eukaryota</taxon>
        <taxon>Fungi</taxon>
        <taxon>Dikarya</taxon>
        <taxon>Ascomycota</taxon>
        <taxon>Saccharomycotina</taxon>
        <taxon>Pichiomycetes</taxon>
        <taxon>Debaryomycetaceae</taxon>
        <taxon>Candida/Lodderomyces clade</taxon>
        <taxon>Candida</taxon>
    </lineage>
</organism>
<dbReference type="eggNOG" id="ENOG502S5DP">
    <property type="taxonomic scope" value="Eukaryota"/>
</dbReference>
<proteinExistence type="inferred from homology"/>
<keyword evidence="6" id="KW-0539">Nucleus</keyword>
<dbReference type="Proteomes" id="UP000002605">
    <property type="component" value="Chromosome 1"/>
</dbReference>
<dbReference type="InterPro" id="IPR051898">
    <property type="entry name" value="Ribosome_Assembly_3"/>
</dbReference>
<protein>
    <recommendedName>
        <fullName evidence="4">Ribosome assembly protein 3</fullName>
    </recommendedName>
</protein>
<dbReference type="OrthoDB" id="69550at2759"/>
<evidence type="ECO:0000256" key="8">
    <source>
        <dbReference type="SAM" id="Coils"/>
    </source>
</evidence>
<keyword evidence="13" id="KW-1185">Reference proteome</keyword>
<feature type="domain" description="Ribosome-assembly protein 3 C-terminal" evidence="10">
    <location>
        <begin position="134"/>
        <end position="179"/>
    </location>
</feature>
<keyword evidence="7" id="KW-0687">Ribonucleoprotein</keyword>
<gene>
    <name evidence="11" type="ordered locus">Cd36_04460</name>
    <name evidence="12" type="ORF">CD36_04460</name>
</gene>
<dbReference type="PANTHER" id="PTHR28127:SF1">
    <property type="entry name" value="RIBOSOME ASSEMBLY PROTEIN 3"/>
    <property type="match status" value="1"/>
</dbReference>
<evidence type="ECO:0000256" key="3">
    <source>
        <dbReference type="ARBA" id="ARBA00006256"/>
    </source>
</evidence>
<feature type="coiled-coil region" evidence="8">
    <location>
        <begin position="117"/>
        <end position="144"/>
    </location>
</feature>
<evidence type="ECO:0000313" key="13">
    <source>
        <dbReference type="Proteomes" id="UP000002605"/>
    </source>
</evidence>
<feature type="compositionally biased region" description="Basic residues" evidence="9">
    <location>
        <begin position="9"/>
        <end position="21"/>
    </location>
</feature>
<evidence type="ECO:0000256" key="6">
    <source>
        <dbReference type="ARBA" id="ARBA00023242"/>
    </source>
</evidence>
<dbReference type="AlphaFoldDB" id="B9W7P5"/>
<dbReference type="KEGG" id="cdu:CD36_04460"/>
<evidence type="ECO:0000313" key="12">
    <source>
        <dbReference type="EMBL" id="CAX44706.1"/>
    </source>
</evidence>
<comment type="function">
    <text evidence="1">Required for efficient biogenesis of the 60S ribosomal subunit.</text>
</comment>
<accession>B9W7P5</accession>
<comment type="similarity">
    <text evidence="3">Belongs to the RSA3 family.</text>
</comment>
<feature type="region of interest" description="Disordered" evidence="9">
    <location>
        <begin position="1"/>
        <end position="64"/>
    </location>
</feature>
<name>B9W7P5_CANDC</name>
<evidence type="ECO:0000256" key="1">
    <source>
        <dbReference type="ARBA" id="ARBA00003035"/>
    </source>
</evidence>
<dbReference type="EMBL" id="FM992688">
    <property type="protein sequence ID" value="CAX44706.1"/>
    <property type="molecule type" value="Genomic_DNA"/>
</dbReference>
<dbReference type="GO" id="GO:0000027">
    <property type="term" value="P:ribosomal large subunit assembly"/>
    <property type="evidence" value="ECO:0007669"/>
    <property type="project" value="TreeGrafter"/>
</dbReference>
<keyword evidence="5" id="KW-0690">Ribosome biogenesis</keyword>
<evidence type="ECO:0000259" key="10">
    <source>
        <dbReference type="Pfam" id="PF14615"/>
    </source>
</evidence>
<dbReference type="PANTHER" id="PTHR28127">
    <property type="entry name" value="RIBOSOME ASSEMBLY PROTEIN 3"/>
    <property type="match status" value="1"/>
</dbReference>
<dbReference type="RefSeq" id="XP_002417116.1">
    <property type="nucleotide sequence ID" value="XM_002417071.1"/>
</dbReference>
<evidence type="ECO:0000256" key="2">
    <source>
        <dbReference type="ARBA" id="ARBA00004604"/>
    </source>
</evidence>
<comment type="subcellular location">
    <subcellularLocation>
        <location evidence="2">Nucleus</location>
        <location evidence="2">Nucleolus</location>
    </subcellularLocation>
</comment>
<evidence type="ECO:0000313" key="11">
    <source>
        <dbReference type="CGD" id="CAL0000169487"/>
    </source>
</evidence>
<dbReference type="InterPro" id="IPR028217">
    <property type="entry name" value="Rsa3_C"/>
</dbReference>
<dbReference type="GO" id="GO:0005730">
    <property type="term" value="C:nucleolus"/>
    <property type="evidence" value="ECO:0007669"/>
    <property type="project" value="UniProtKB-SubCell"/>
</dbReference>
<evidence type="ECO:0000256" key="5">
    <source>
        <dbReference type="ARBA" id="ARBA00022517"/>
    </source>
</evidence>
<dbReference type="GeneID" id="8044653"/>
<keyword evidence="8" id="KW-0175">Coiled coil</keyword>